<sequence length="346" mass="38538">MIEAFQTCPKAGFKTRCRADRPVQEGGDRVNKRIIWAAVTGLMVPYVGTLAWTGTIRGEELRYEQQKEVSGRRRILLDRSNGSYYMDMEEYLPGVIARQMPVEYEPEALKAQAIIARTYICRQMEAAGEENEIAESALDMDYVESEQLKSLWGSSRFPQYYKKLEDAVKATSGVVMTYENRCIDPMFCRATAGMTRKGDFTHPYLEPADCPGDVEAEGYMQIAVFSKEDFVSAINGIPEGETGTRQVDISQVPGTVQIVSRDESGYVDQVQIGNAGYSGEEIQYALGLKSACFTMESYEDGIRAVAKGIGHGYGLSQATANEKAKAGWKAEEILGYFYKNITFISE</sequence>
<name>A0A0J9CCK9_9FIRM</name>
<dbReference type="InterPro" id="IPR013486">
    <property type="entry name" value="SpoIID/LytB"/>
</dbReference>
<proteinExistence type="predicted"/>
<feature type="domain" description="Sporulation stage II protein D amidase enhancer LytB N-terminal" evidence="1">
    <location>
        <begin position="85"/>
        <end position="178"/>
    </location>
</feature>
<dbReference type="PATRIC" id="fig|742734.4.peg.1539"/>
<evidence type="ECO:0000313" key="3">
    <source>
        <dbReference type="Proteomes" id="UP000037392"/>
    </source>
</evidence>
<organism evidence="2 3">
    <name type="scientific">[Clostridium] citroniae WAL-19142</name>
    <dbReference type="NCBI Taxonomy" id="742734"/>
    <lineage>
        <taxon>Bacteria</taxon>
        <taxon>Bacillati</taxon>
        <taxon>Bacillota</taxon>
        <taxon>Clostridia</taxon>
        <taxon>Lachnospirales</taxon>
        <taxon>Lachnospiraceae</taxon>
        <taxon>Enterocloster</taxon>
    </lineage>
</organism>
<dbReference type="Pfam" id="PF08486">
    <property type="entry name" value="SpoIID"/>
    <property type="match status" value="1"/>
</dbReference>
<dbReference type="GO" id="GO:0030435">
    <property type="term" value="P:sporulation resulting in formation of a cellular spore"/>
    <property type="evidence" value="ECO:0007669"/>
    <property type="project" value="InterPro"/>
</dbReference>
<evidence type="ECO:0000259" key="1">
    <source>
        <dbReference type="Pfam" id="PF08486"/>
    </source>
</evidence>
<evidence type="ECO:0000313" key="2">
    <source>
        <dbReference type="EMBL" id="KMW22211.1"/>
    </source>
</evidence>
<reference evidence="2 3" key="1">
    <citation type="submission" date="2011-04" db="EMBL/GenBank/DDBJ databases">
        <title>The Genome Sequence of Clostridium citroniae WAL-19142.</title>
        <authorList>
            <consortium name="The Broad Institute Genome Sequencing Platform"/>
            <person name="Earl A."/>
            <person name="Ward D."/>
            <person name="Feldgarden M."/>
            <person name="Gevers D."/>
            <person name="Warren Y.A."/>
            <person name="Tyrrell K.L."/>
            <person name="Citron D.M."/>
            <person name="Goldstein E.J."/>
            <person name="Daigneault M."/>
            <person name="Allen-Vercoe E."/>
            <person name="Young S.K."/>
            <person name="Zeng Q."/>
            <person name="Gargeya S."/>
            <person name="Fitzgerald M."/>
            <person name="Haas B."/>
            <person name="Abouelleil A."/>
            <person name="Alvarado L."/>
            <person name="Arachchi H.M."/>
            <person name="Berlin A."/>
            <person name="Brown A."/>
            <person name="Chapman S.B."/>
            <person name="Chen Z."/>
            <person name="Dunbar C."/>
            <person name="Freedman E."/>
            <person name="Gearin G."/>
            <person name="Gellesch M."/>
            <person name="Goldberg J."/>
            <person name="Griggs A."/>
            <person name="Gujja S."/>
            <person name="Heilman E.R."/>
            <person name="Heiman D."/>
            <person name="Howarth C."/>
            <person name="Larson L."/>
            <person name="Lui A."/>
            <person name="MacDonald P.J."/>
            <person name="Mehta T."/>
            <person name="Montmayeur A."/>
            <person name="Murphy C."/>
            <person name="Neiman D."/>
            <person name="Pearson M."/>
            <person name="Priest M."/>
            <person name="Roberts A."/>
            <person name="Saif S."/>
            <person name="Shea T."/>
            <person name="Shenoy N."/>
            <person name="Sisk P."/>
            <person name="Stolte C."/>
            <person name="Sykes S."/>
            <person name="White J."/>
            <person name="Yandava C."/>
            <person name="Wortman J."/>
            <person name="Nusbaum C."/>
            <person name="Birren B."/>
        </authorList>
    </citation>
    <scope>NUCLEOTIDE SEQUENCE [LARGE SCALE GENOMIC DNA]</scope>
    <source>
        <strain evidence="2 3">WAL-19142</strain>
    </source>
</reference>
<dbReference type="NCBIfam" id="TIGR02669">
    <property type="entry name" value="SpoIID_LytB"/>
    <property type="match status" value="1"/>
</dbReference>
<accession>A0A0J9CCK9</accession>
<dbReference type="EMBL" id="ADLK01000011">
    <property type="protein sequence ID" value="KMW22211.1"/>
    <property type="molecule type" value="Genomic_DNA"/>
</dbReference>
<dbReference type="Proteomes" id="UP000037392">
    <property type="component" value="Unassembled WGS sequence"/>
</dbReference>
<comment type="caution">
    <text evidence="2">The sequence shown here is derived from an EMBL/GenBank/DDBJ whole genome shotgun (WGS) entry which is preliminary data.</text>
</comment>
<protein>
    <recommendedName>
        <fullName evidence="1">Sporulation stage II protein D amidase enhancer LytB N-terminal domain-containing protein</fullName>
    </recommendedName>
</protein>
<dbReference type="InterPro" id="IPR013693">
    <property type="entry name" value="SpoIID/LytB_N"/>
</dbReference>
<gene>
    <name evidence="2" type="ORF">HMPREF9470_01440</name>
</gene>
<dbReference type="AlphaFoldDB" id="A0A0J9CCK9"/>